<evidence type="ECO:0000259" key="8">
    <source>
        <dbReference type="PROSITE" id="PS50110"/>
    </source>
</evidence>
<feature type="modified residue" description="4-aspartylphosphate" evidence="6">
    <location>
        <position position="62"/>
    </location>
</feature>
<dbReference type="InterPro" id="IPR016032">
    <property type="entry name" value="Sig_transdc_resp-reg_C-effctor"/>
</dbReference>
<evidence type="ECO:0000256" key="4">
    <source>
        <dbReference type="ARBA" id="ARBA00023125"/>
    </source>
</evidence>
<sequence>MPRRGMPRKDIEMRVLLAETNWNAMIAATGLTEAGMLVTRVNDGRELMDFADFGEQSAVVLDLDMPDLNALKLIAQLRRKDALMPIYALTEDASWEPRKKAYDMGADDVIYGPVQPAMLAAKIKAAVRRTGGYASRELRVGTLVLNTETISAAVGAKTLQLTRKEYEILEMLMLHRERLVTREALMNHLYAWDDEPDARIINVYLSRIRQQIETCGGDPELVETVWGLGYRIAAEQTARQAA</sequence>
<evidence type="ECO:0000313" key="11">
    <source>
        <dbReference type="Proteomes" id="UP000217935"/>
    </source>
</evidence>
<dbReference type="PANTHER" id="PTHR48111">
    <property type="entry name" value="REGULATOR OF RPOS"/>
    <property type="match status" value="1"/>
</dbReference>
<dbReference type="InterPro" id="IPR011006">
    <property type="entry name" value="CheY-like_superfamily"/>
</dbReference>
<evidence type="ECO:0000256" key="1">
    <source>
        <dbReference type="ARBA" id="ARBA00022553"/>
    </source>
</evidence>
<dbReference type="SUPFAM" id="SSF46894">
    <property type="entry name" value="C-terminal effector domain of the bipartite response regulators"/>
    <property type="match status" value="1"/>
</dbReference>
<feature type="DNA-binding region" description="OmpR/PhoB-type" evidence="7">
    <location>
        <begin position="135"/>
        <end position="234"/>
    </location>
</feature>
<organism evidence="10 11">
    <name type="scientific">Celeribacter ethanolicus</name>
    <dbReference type="NCBI Taxonomy" id="1758178"/>
    <lineage>
        <taxon>Bacteria</taxon>
        <taxon>Pseudomonadati</taxon>
        <taxon>Pseudomonadota</taxon>
        <taxon>Alphaproteobacteria</taxon>
        <taxon>Rhodobacterales</taxon>
        <taxon>Roseobacteraceae</taxon>
        <taxon>Celeribacter</taxon>
    </lineage>
</organism>
<dbReference type="InterPro" id="IPR036388">
    <property type="entry name" value="WH-like_DNA-bd_sf"/>
</dbReference>
<keyword evidence="3" id="KW-0805">Transcription regulation</keyword>
<dbReference type="GO" id="GO:0005829">
    <property type="term" value="C:cytosol"/>
    <property type="evidence" value="ECO:0007669"/>
    <property type="project" value="TreeGrafter"/>
</dbReference>
<keyword evidence="5" id="KW-0804">Transcription</keyword>
<reference evidence="10 11" key="1">
    <citation type="submission" date="2017-06" db="EMBL/GenBank/DDBJ databases">
        <title>Celeribacter sp. TSPH2 complete genome sequence.</title>
        <authorList>
            <person name="Woo J.-H."/>
            <person name="Kim H.-S."/>
        </authorList>
    </citation>
    <scope>NUCLEOTIDE SEQUENCE [LARGE SCALE GENOMIC DNA]</scope>
    <source>
        <strain evidence="10 11">TSPH2</strain>
    </source>
</reference>
<evidence type="ECO:0000256" key="3">
    <source>
        <dbReference type="ARBA" id="ARBA00023015"/>
    </source>
</evidence>
<dbReference type="Pfam" id="PF00072">
    <property type="entry name" value="Response_reg"/>
    <property type="match status" value="1"/>
</dbReference>
<evidence type="ECO:0000256" key="6">
    <source>
        <dbReference type="PROSITE-ProRule" id="PRU00169"/>
    </source>
</evidence>
<evidence type="ECO:0000313" key="10">
    <source>
        <dbReference type="EMBL" id="ATG47679.1"/>
    </source>
</evidence>
<dbReference type="PROSITE" id="PS51755">
    <property type="entry name" value="OMPR_PHOB"/>
    <property type="match status" value="1"/>
</dbReference>
<dbReference type="OrthoDB" id="7873839at2"/>
<dbReference type="GO" id="GO:0000156">
    <property type="term" value="F:phosphorelay response regulator activity"/>
    <property type="evidence" value="ECO:0007669"/>
    <property type="project" value="TreeGrafter"/>
</dbReference>
<dbReference type="InterPro" id="IPR039420">
    <property type="entry name" value="WalR-like"/>
</dbReference>
<dbReference type="InterPro" id="IPR001789">
    <property type="entry name" value="Sig_transdc_resp-reg_receiver"/>
</dbReference>
<evidence type="ECO:0000256" key="2">
    <source>
        <dbReference type="ARBA" id="ARBA00023012"/>
    </source>
</evidence>
<dbReference type="Pfam" id="PF00486">
    <property type="entry name" value="Trans_reg_C"/>
    <property type="match status" value="1"/>
</dbReference>
<dbReference type="SMART" id="SM00448">
    <property type="entry name" value="REC"/>
    <property type="match status" value="1"/>
</dbReference>
<dbReference type="KEGG" id="ceh:CEW89_08910"/>
<dbReference type="EMBL" id="CP022196">
    <property type="protein sequence ID" value="ATG47679.1"/>
    <property type="molecule type" value="Genomic_DNA"/>
</dbReference>
<accession>A0A291GBA5</accession>
<feature type="domain" description="OmpR/PhoB-type" evidence="9">
    <location>
        <begin position="135"/>
        <end position="234"/>
    </location>
</feature>
<evidence type="ECO:0008006" key="12">
    <source>
        <dbReference type="Google" id="ProtNLM"/>
    </source>
</evidence>
<keyword evidence="11" id="KW-1185">Reference proteome</keyword>
<dbReference type="GO" id="GO:0000976">
    <property type="term" value="F:transcription cis-regulatory region binding"/>
    <property type="evidence" value="ECO:0007669"/>
    <property type="project" value="TreeGrafter"/>
</dbReference>
<keyword evidence="1 6" id="KW-0597">Phosphoprotein</keyword>
<gene>
    <name evidence="10" type="ORF">CEW89_08910</name>
</gene>
<evidence type="ECO:0000259" key="9">
    <source>
        <dbReference type="PROSITE" id="PS51755"/>
    </source>
</evidence>
<protein>
    <recommendedName>
        <fullName evidence="12">DNA-binding response regulator</fullName>
    </recommendedName>
</protein>
<dbReference type="CDD" id="cd00383">
    <property type="entry name" value="trans_reg_C"/>
    <property type="match status" value="1"/>
</dbReference>
<proteinExistence type="predicted"/>
<evidence type="ECO:0000256" key="7">
    <source>
        <dbReference type="PROSITE-ProRule" id="PRU01091"/>
    </source>
</evidence>
<dbReference type="InterPro" id="IPR001867">
    <property type="entry name" value="OmpR/PhoB-type_DNA-bd"/>
</dbReference>
<dbReference type="AlphaFoldDB" id="A0A291GBA5"/>
<feature type="domain" description="Response regulatory" evidence="8">
    <location>
        <begin position="14"/>
        <end position="127"/>
    </location>
</feature>
<dbReference type="GO" id="GO:0032993">
    <property type="term" value="C:protein-DNA complex"/>
    <property type="evidence" value="ECO:0007669"/>
    <property type="project" value="TreeGrafter"/>
</dbReference>
<keyword evidence="4 7" id="KW-0238">DNA-binding</keyword>
<dbReference type="SMART" id="SM00862">
    <property type="entry name" value="Trans_reg_C"/>
    <property type="match status" value="1"/>
</dbReference>
<name>A0A291GBA5_9RHOB</name>
<evidence type="ECO:0000256" key="5">
    <source>
        <dbReference type="ARBA" id="ARBA00023163"/>
    </source>
</evidence>
<dbReference type="Proteomes" id="UP000217935">
    <property type="component" value="Chromosome"/>
</dbReference>
<dbReference type="PROSITE" id="PS50110">
    <property type="entry name" value="RESPONSE_REGULATORY"/>
    <property type="match status" value="1"/>
</dbReference>
<keyword evidence="2" id="KW-0902">Two-component regulatory system</keyword>
<dbReference type="PANTHER" id="PTHR48111:SF1">
    <property type="entry name" value="TWO-COMPONENT RESPONSE REGULATOR ORR33"/>
    <property type="match status" value="1"/>
</dbReference>
<dbReference type="GO" id="GO:0006355">
    <property type="term" value="P:regulation of DNA-templated transcription"/>
    <property type="evidence" value="ECO:0007669"/>
    <property type="project" value="InterPro"/>
</dbReference>
<dbReference type="STRING" id="1758178.GCA_001550095_01299"/>
<dbReference type="Gene3D" id="3.40.50.2300">
    <property type="match status" value="1"/>
</dbReference>
<dbReference type="SUPFAM" id="SSF52172">
    <property type="entry name" value="CheY-like"/>
    <property type="match status" value="1"/>
</dbReference>
<dbReference type="Gene3D" id="1.10.10.10">
    <property type="entry name" value="Winged helix-like DNA-binding domain superfamily/Winged helix DNA-binding domain"/>
    <property type="match status" value="1"/>
</dbReference>